<feature type="binding site" evidence="8">
    <location>
        <position position="286"/>
    </location>
    <ligand>
        <name>Ca(2+)</name>
        <dbReference type="ChEBI" id="CHEBI:29108"/>
        <label>1</label>
    </ligand>
</feature>
<dbReference type="HOGENOM" id="CLU_025300_0_1_1"/>
<dbReference type="GO" id="GO:0005509">
    <property type="term" value="F:calcium ion binding"/>
    <property type="evidence" value="ECO:0007669"/>
    <property type="project" value="InterPro"/>
</dbReference>
<dbReference type="PROSITE" id="PS00223">
    <property type="entry name" value="ANNEXIN_1"/>
    <property type="match status" value="1"/>
</dbReference>
<dbReference type="InterPro" id="IPR037104">
    <property type="entry name" value="Annexin_sf"/>
</dbReference>
<dbReference type="FunFam" id="1.10.220.10:FF:000001">
    <property type="entry name" value="Annexin"/>
    <property type="match status" value="1"/>
</dbReference>
<dbReference type="Proteomes" id="UP000032141">
    <property type="component" value="Chromosome C2"/>
</dbReference>
<dbReference type="InterPro" id="IPR009118">
    <property type="entry name" value="AnnexinD_plant"/>
</dbReference>
<dbReference type="FunFam" id="1.10.220.10:FF:000008">
    <property type="entry name" value="Annexin"/>
    <property type="match status" value="1"/>
</dbReference>
<dbReference type="FunFam" id="1.10.220.10:FF:000009">
    <property type="entry name" value="Annexin"/>
    <property type="match status" value="1"/>
</dbReference>
<dbReference type="SUPFAM" id="SSF47874">
    <property type="entry name" value="Annexin"/>
    <property type="match status" value="1"/>
</dbReference>
<organism evidence="10 11">
    <name type="scientific">Brassica oleracea var. oleracea</name>
    <dbReference type="NCBI Taxonomy" id="109376"/>
    <lineage>
        <taxon>Eukaryota</taxon>
        <taxon>Viridiplantae</taxon>
        <taxon>Streptophyta</taxon>
        <taxon>Embryophyta</taxon>
        <taxon>Tracheophyta</taxon>
        <taxon>Spermatophyta</taxon>
        <taxon>Magnoliopsida</taxon>
        <taxon>eudicotyledons</taxon>
        <taxon>Gunneridae</taxon>
        <taxon>Pentapetalae</taxon>
        <taxon>rosids</taxon>
        <taxon>malvids</taxon>
        <taxon>Brassicales</taxon>
        <taxon>Brassicaceae</taxon>
        <taxon>Brassiceae</taxon>
        <taxon>Brassica</taxon>
    </lineage>
</organism>
<evidence type="ECO:0000256" key="1">
    <source>
        <dbReference type="ARBA" id="ARBA00007184"/>
    </source>
</evidence>
<dbReference type="PANTHER" id="PTHR10502">
    <property type="entry name" value="ANNEXIN"/>
    <property type="match status" value="1"/>
</dbReference>
<reference evidence="10 11" key="1">
    <citation type="journal article" date="2014" name="Genome Biol.">
        <title>Transcriptome and methylome profiling reveals relics of genome dominance in the mesopolyploid Brassica oleracea.</title>
        <authorList>
            <person name="Parkin I.A."/>
            <person name="Koh C."/>
            <person name="Tang H."/>
            <person name="Robinson S.J."/>
            <person name="Kagale S."/>
            <person name="Clarke W.E."/>
            <person name="Town C.D."/>
            <person name="Nixon J."/>
            <person name="Krishnakumar V."/>
            <person name="Bidwell S.L."/>
            <person name="Denoeud F."/>
            <person name="Belcram H."/>
            <person name="Links M.G."/>
            <person name="Just J."/>
            <person name="Clarke C."/>
            <person name="Bender T."/>
            <person name="Huebert T."/>
            <person name="Mason A.S."/>
            <person name="Pires J.C."/>
            <person name="Barker G."/>
            <person name="Moore J."/>
            <person name="Walley P.G."/>
            <person name="Manoli S."/>
            <person name="Batley J."/>
            <person name="Edwards D."/>
            <person name="Nelson M.N."/>
            <person name="Wang X."/>
            <person name="Paterson A.H."/>
            <person name="King G."/>
            <person name="Bancroft I."/>
            <person name="Chalhoub B."/>
            <person name="Sharpe A.G."/>
        </authorList>
    </citation>
    <scope>NUCLEOTIDE SEQUENCE</scope>
    <source>
        <strain evidence="10 11">cv. TO1000</strain>
    </source>
</reference>
<protein>
    <recommendedName>
        <fullName evidence="9">Annexin</fullName>
    </recommendedName>
</protein>
<dbReference type="OMA" id="ASNWVIM"/>
<evidence type="ECO:0000256" key="6">
    <source>
        <dbReference type="ARBA" id="ARBA00023216"/>
    </source>
</evidence>
<dbReference type="InterPro" id="IPR018502">
    <property type="entry name" value="Annexin_repeat"/>
</dbReference>
<keyword evidence="2 8" id="KW-0479">Metal-binding</keyword>
<keyword evidence="7 9" id="KW-0111">Calcium/phospholipid-binding</keyword>
<dbReference type="GO" id="GO:0005886">
    <property type="term" value="C:plasma membrane"/>
    <property type="evidence" value="ECO:0007669"/>
    <property type="project" value="TreeGrafter"/>
</dbReference>
<evidence type="ECO:0000256" key="2">
    <source>
        <dbReference type="ARBA" id="ARBA00022723"/>
    </source>
</evidence>
<feature type="binding site" evidence="8">
    <location>
        <position position="330"/>
    </location>
    <ligand>
        <name>Ca(2+)</name>
        <dbReference type="ChEBI" id="CHEBI:29108"/>
        <label>1</label>
    </ligand>
</feature>
<keyword evidence="11" id="KW-1185">Reference proteome</keyword>
<dbReference type="AlphaFoldDB" id="A0A0D3AYS3"/>
<feature type="binding site" evidence="8">
    <location>
        <position position="290"/>
    </location>
    <ligand>
        <name>Ca(2+)</name>
        <dbReference type="ChEBI" id="CHEBI:29108"/>
        <label>1</label>
    </ligand>
</feature>
<evidence type="ECO:0000256" key="8">
    <source>
        <dbReference type="PIRSR" id="PIRSR609118-1"/>
    </source>
</evidence>
<dbReference type="STRING" id="109376.A0A0D3AYS3"/>
<keyword evidence="3 9" id="KW-0677">Repeat</keyword>
<comment type="domain">
    <text evidence="9">A pair of annexin repeats may form one binding site for calcium and phospholipid.</text>
</comment>
<dbReference type="GO" id="GO:0009414">
    <property type="term" value="P:response to water deprivation"/>
    <property type="evidence" value="ECO:0007669"/>
    <property type="project" value="EnsemblPlants"/>
</dbReference>
<evidence type="ECO:0000313" key="10">
    <source>
        <dbReference type="EnsemblPlants" id="Bo2g166530.1"/>
    </source>
</evidence>
<dbReference type="InterPro" id="IPR001464">
    <property type="entry name" value="Annexin"/>
</dbReference>
<dbReference type="GO" id="GO:0009409">
    <property type="term" value="P:response to cold"/>
    <property type="evidence" value="ECO:0007669"/>
    <property type="project" value="EnsemblPlants"/>
</dbReference>
<name>A0A0D3AYS3_BRAOL</name>
<dbReference type="Pfam" id="PF00191">
    <property type="entry name" value="Annexin"/>
    <property type="match status" value="4"/>
</dbReference>
<dbReference type="Gramene" id="Bo2g166530.1">
    <property type="protein sequence ID" value="Bo2g166530.1"/>
    <property type="gene ID" value="Bo2g166530"/>
</dbReference>
<evidence type="ECO:0000256" key="4">
    <source>
        <dbReference type="ARBA" id="ARBA00022837"/>
    </source>
</evidence>
<dbReference type="GO" id="GO:0005544">
    <property type="term" value="F:calcium-dependent phospholipid binding"/>
    <property type="evidence" value="ECO:0007669"/>
    <property type="project" value="UniProtKB-KW"/>
</dbReference>
<reference evidence="10" key="2">
    <citation type="submission" date="2015-03" db="UniProtKB">
        <authorList>
            <consortium name="EnsemblPlants"/>
        </authorList>
    </citation>
    <scope>IDENTIFICATION</scope>
</reference>
<feature type="binding site" evidence="8">
    <location>
        <position position="336"/>
    </location>
    <ligand>
        <name>Ca(2+)</name>
        <dbReference type="ChEBI" id="CHEBI:29108"/>
        <label>1</label>
    </ligand>
</feature>
<dbReference type="PRINTS" id="PR00196">
    <property type="entry name" value="ANNEXIN"/>
</dbReference>
<accession>A0A0D3AYS3</accession>
<keyword evidence="5" id="KW-0007">Acetylation</keyword>
<keyword evidence="6 9" id="KW-0041">Annexin</keyword>
<evidence type="ECO:0000313" key="11">
    <source>
        <dbReference type="Proteomes" id="UP000032141"/>
    </source>
</evidence>
<comment type="similarity">
    <text evidence="9">Belongs to the annexin family.</text>
</comment>
<dbReference type="EnsemblPlants" id="Bo2g166530.1">
    <property type="protein sequence ID" value="Bo2g166530.1"/>
    <property type="gene ID" value="Bo2g166530"/>
</dbReference>
<proteinExistence type="inferred from homology"/>
<dbReference type="GO" id="GO:0110128">
    <property type="term" value="P:phloem sucrose unloading"/>
    <property type="evidence" value="ECO:0007669"/>
    <property type="project" value="EnsemblPlants"/>
</dbReference>
<feature type="binding site" evidence="8">
    <location>
        <position position="100"/>
    </location>
    <ligand>
        <name>Ca(2+)</name>
        <dbReference type="ChEBI" id="CHEBI:29108"/>
        <label>1</label>
    </ligand>
</feature>
<dbReference type="eggNOG" id="KOG0819">
    <property type="taxonomic scope" value="Eukaryota"/>
</dbReference>
<dbReference type="GO" id="GO:0009408">
    <property type="term" value="P:response to heat"/>
    <property type="evidence" value="ECO:0007669"/>
    <property type="project" value="EnsemblPlants"/>
</dbReference>
<sequence length="348" mass="40117">LFKSEDVPLHCIHYNYRQRKDRERERSSLNPTMASLKVPTNVPLPEEDAEQLHKAFAGWGTNEKLIISILAHRTSAQRSLIRSAYAAAYNEDLLKALDKELSSDFERVVMLWTLDPAERDAFLAKESTKMFTKNNWVLVEIACTRSPLDLFKVKQAYQARYKKSLEEDVAQHTSGDLRKLLLPLVSTFRYEGDEVNMRLARSEAKLLHEKVSEKAFSDDDFIRILTTRSKAQLGATLNHYNNEYGNAINKHLKEDSDDEYLKLLRAAITCLTYPEKHFEKVLRLAINKMGTDEWALTRVVTTRTEVDMERIKEEYQRRNSIPLHHAVAKDTSGDYEDMLVSLLGHGDV</sequence>
<feature type="binding site" evidence="8">
    <location>
        <position position="58"/>
    </location>
    <ligand>
        <name>Ca(2+)</name>
        <dbReference type="ChEBI" id="CHEBI:29108"/>
        <label>1</label>
    </ligand>
</feature>
<evidence type="ECO:0000256" key="5">
    <source>
        <dbReference type="ARBA" id="ARBA00022990"/>
    </source>
</evidence>
<feature type="binding site" evidence="8">
    <location>
        <position position="56"/>
    </location>
    <ligand>
        <name>Ca(2+)</name>
        <dbReference type="ChEBI" id="CHEBI:29108"/>
        <label>1</label>
    </ligand>
</feature>
<dbReference type="GO" id="GO:0009651">
    <property type="term" value="P:response to salt stress"/>
    <property type="evidence" value="ECO:0007669"/>
    <property type="project" value="EnsemblPlants"/>
</dbReference>
<dbReference type="PROSITE" id="PS51897">
    <property type="entry name" value="ANNEXIN_2"/>
    <property type="match status" value="4"/>
</dbReference>
<keyword evidence="4 8" id="KW-0106">Calcium</keyword>
<dbReference type="GO" id="GO:0001786">
    <property type="term" value="F:phosphatidylserine binding"/>
    <property type="evidence" value="ECO:0007669"/>
    <property type="project" value="TreeGrafter"/>
</dbReference>
<feature type="binding site" evidence="8">
    <location>
        <position position="60"/>
    </location>
    <ligand>
        <name>Ca(2+)</name>
        <dbReference type="ChEBI" id="CHEBI:29108"/>
        <label>1</label>
    </ligand>
</feature>
<dbReference type="SMART" id="SM00335">
    <property type="entry name" value="ANX"/>
    <property type="match status" value="4"/>
</dbReference>
<evidence type="ECO:0000256" key="3">
    <source>
        <dbReference type="ARBA" id="ARBA00022737"/>
    </source>
</evidence>
<feature type="binding site" evidence="8">
    <location>
        <position position="288"/>
    </location>
    <ligand>
        <name>Ca(2+)</name>
        <dbReference type="ChEBI" id="CHEBI:29108"/>
        <label>1</label>
    </ligand>
</feature>
<dbReference type="InterPro" id="IPR018252">
    <property type="entry name" value="Annexin_repeat_CS"/>
</dbReference>
<evidence type="ECO:0000256" key="9">
    <source>
        <dbReference type="RuleBase" id="RU003540"/>
    </source>
</evidence>
<feature type="binding site" evidence="8">
    <location>
        <position position="328"/>
    </location>
    <ligand>
        <name>Ca(2+)</name>
        <dbReference type="ChEBI" id="CHEBI:29108"/>
        <label>1</label>
    </ligand>
</feature>
<dbReference type="PRINTS" id="PR01814">
    <property type="entry name" value="ANNEXINPLANT"/>
</dbReference>
<dbReference type="Gene3D" id="1.10.220.10">
    <property type="entry name" value="Annexin"/>
    <property type="match status" value="4"/>
</dbReference>
<comment type="similarity">
    <text evidence="1">Belongs to the annexin (TC 1.A.31.1) family.</text>
</comment>
<evidence type="ECO:0000256" key="7">
    <source>
        <dbReference type="ARBA" id="ARBA00023302"/>
    </source>
</evidence>
<dbReference type="PANTHER" id="PTHR10502:SF218">
    <property type="entry name" value="ANNEXIN"/>
    <property type="match status" value="1"/>
</dbReference>
<dbReference type="GO" id="GO:0005737">
    <property type="term" value="C:cytoplasm"/>
    <property type="evidence" value="ECO:0007669"/>
    <property type="project" value="TreeGrafter"/>
</dbReference>
<feature type="binding site" evidence="8">
    <location>
        <position position="331"/>
    </location>
    <ligand>
        <name>Ca(2+)</name>
        <dbReference type="ChEBI" id="CHEBI:29108"/>
        <label>1</label>
    </ligand>
</feature>
<dbReference type="GO" id="GO:0080022">
    <property type="term" value="P:primary root development"/>
    <property type="evidence" value="ECO:0007669"/>
    <property type="project" value="EnsemblPlants"/>
</dbReference>
<dbReference type="FunFam" id="1.10.220.10:FF:000006">
    <property type="entry name" value="Annexin"/>
    <property type="match status" value="1"/>
</dbReference>